<dbReference type="EMBL" id="KX925554">
    <property type="protein sequence ID" value="APC46405.1"/>
    <property type="molecule type" value="Genomic_DNA"/>
</dbReference>
<evidence type="ECO:0000313" key="2">
    <source>
        <dbReference type="Proteomes" id="UP000224898"/>
    </source>
</evidence>
<reference evidence="1 2" key="1">
    <citation type="submission" date="2016-09" db="EMBL/GenBank/DDBJ databases">
        <title>Complete Genome Sequence of Streptomyces 5a phage BRock.</title>
        <authorList>
            <person name="Crossman A."/>
            <person name="Baron S."/>
            <person name="Jamdagni P."/>
            <person name="Khatri P."/>
            <person name="Sharma D."/>
            <person name="Pandey M."/>
            <person name="Goyal S."/>
            <person name="Kumar S."/>
            <person name="Phogat A."/>
            <person name="Chawla G."/>
            <person name="Pasricha M."/>
            <person name="Gupta K."/>
            <person name="Bazzad D."/>
            <person name="Aggarwal V."/>
            <person name="Poughat A."/>
            <person name="Singh K."/>
            <person name="Rana P."/>
            <person name="Gautam R."/>
            <person name="Sharma V."/>
            <person name="Tyagi D."/>
            <person name="Shahi A."/>
            <person name="Jangra N."/>
            <person name="Malik M."/>
            <person name="Sidhu P.K."/>
            <person name="Malik S."/>
            <person name="Ghalyan Y."/>
            <person name="Sharma S.S."/>
            <person name="Malik A."/>
            <person name="Chuttani R."/>
            <person name="Bamal N."/>
            <person name="Bhadula D."/>
            <person name="Batra A."/>
            <person name="Temple L."/>
            <person name="Nehra K."/>
        </authorList>
    </citation>
    <scope>NUCLEOTIDE SEQUENCE [LARGE SCALE GENOMIC DNA]</scope>
</reference>
<evidence type="ECO:0000313" key="1">
    <source>
        <dbReference type="EMBL" id="APC46405.1"/>
    </source>
</evidence>
<sequence>MAVLMSDVLKRVRIELGDTGAPFSDTFLGTGTVAMFDLTEINVWDVSATWVKDLVPVPLVAETDYSLDAQEGRIFLLAPVGPLPQGDTLVVSGKAGGLFSDEELEMFINDSVLQHTKGRETVERYRSTEGFIRYLETPVTLDNLPAVEGSLVAMRASIEALWALATDAATDIDISTADGTTVPRSQRYRQLRQQIDGLTDRYNDLCAQMNVGLNRLEVGKLRRVSRTTNRLVPVFVSREYDDYDLPRREITPVDVHNEDKSGVASPVYGGTWGL</sequence>
<protein>
    <submittedName>
        <fullName evidence="1">Uncharacterized protein</fullName>
    </submittedName>
</protein>
<dbReference type="Proteomes" id="UP000224898">
    <property type="component" value="Segment"/>
</dbReference>
<dbReference type="GeneID" id="55601557"/>
<proteinExistence type="predicted"/>
<organism evidence="1 2">
    <name type="scientific">Streptomyces phage BRock</name>
    <dbReference type="NCBI Taxonomy" id="1913591"/>
    <lineage>
        <taxon>Viruses</taxon>
        <taxon>Duplodnaviria</taxon>
        <taxon>Heunggongvirae</taxon>
        <taxon>Uroviricota</taxon>
        <taxon>Caudoviricetes</taxon>
        <taxon>Borockvirus</taxon>
        <taxon>Borockvirus brock</taxon>
    </lineage>
</organism>
<name>A0A1J0GW50_9CAUD</name>
<keyword evidence="2" id="KW-1185">Reference proteome</keyword>
<dbReference type="RefSeq" id="YP_009831868.1">
    <property type="nucleotide sequence ID" value="NC_048650.1"/>
</dbReference>
<accession>A0A1J0GW50</accession>
<dbReference type="KEGG" id="vg:55601557"/>